<sequence>MPVIRSDPLQPAVVVDATKISHHESRTFLSRLLLGPCKESVRDTLFCFPPSSFFFWQGLPDVYLSFPILI</sequence>
<evidence type="ECO:0000313" key="1">
    <source>
        <dbReference type="EMBL" id="QSS56846.1"/>
    </source>
</evidence>
<organism evidence="1 2">
    <name type="scientific">Ajellomyces capsulatus (strain H88)</name>
    <name type="common">Darling's disease fungus</name>
    <name type="synonym">Histoplasma capsulatum</name>
    <dbReference type="NCBI Taxonomy" id="544711"/>
    <lineage>
        <taxon>Eukaryota</taxon>
        <taxon>Fungi</taxon>
        <taxon>Dikarya</taxon>
        <taxon>Ascomycota</taxon>
        <taxon>Pezizomycotina</taxon>
        <taxon>Eurotiomycetes</taxon>
        <taxon>Eurotiomycetidae</taxon>
        <taxon>Onygenales</taxon>
        <taxon>Ajellomycetaceae</taxon>
        <taxon>Histoplasma</taxon>
    </lineage>
</organism>
<dbReference type="Proteomes" id="UP000663419">
    <property type="component" value="Chromosome 5"/>
</dbReference>
<dbReference type="AlphaFoldDB" id="A0A8A1LS15"/>
<gene>
    <name evidence="1" type="ORF">I7I53_05172</name>
</gene>
<accession>A0A8A1LS15</accession>
<reference evidence="1" key="1">
    <citation type="submission" date="2021-01" db="EMBL/GenBank/DDBJ databases">
        <title>Chromosome-level genome assembly of a human fungal pathogen reveals clustering of transcriptionally co-regulated genes.</title>
        <authorList>
            <person name="Voorhies M."/>
            <person name="Cohen S."/>
            <person name="Shea T.P."/>
            <person name="Petrus S."/>
            <person name="Munoz J.F."/>
            <person name="Poplawski S."/>
            <person name="Goldman W.E."/>
            <person name="Michael T."/>
            <person name="Cuomo C.A."/>
            <person name="Sil A."/>
            <person name="Beyhan S."/>
        </authorList>
    </citation>
    <scope>NUCLEOTIDE SEQUENCE</scope>
    <source>
        <strain evidence="1">H88</strain>
    </source>
</reference>
<dbReference type="VEuPathDB" id="FungiDB:I7I53_05172"/>
<name>A0A8A1LS15_AJEC8</name>
<proteinExistence type="predicted"/>
<dbReference type="EMBL" id="CP069106">
    <property type="protein sequence ID" value="QSS56846.1"/>
    <property type="molecule type" value="Genomic_DNA"/>
</dbReference>
<evidence type="ECO:0000313" key="2">
    <source>
        <dbReference type="Proteomes" id="UP000663419"/>
    </source>
</evidence>
<protein>
    <submittedName>
        <fullName evidence="1">Uncharacterized protein</fullName>
    </submittedName>
</protein>